<organism evidence="1 2">
    <name type="scientific">candidate division WOR-1 bacterium RIFOXYB2_FULL_36_35</name>
    <dbReference type="NCBI Taxonomy" id="1802578"/>
    <lineage>
        <taxon>Bacteria</taxon>
        <taxon>Bacillati</taxon>
        <taxon>Saganbacteria</taxon>
    </lineage>
</organism>
<comment type="caution">
    <text evidence="1">The sequence shown here is derived from an EMBL/GenBank/DDBJ whole genome shotgun (WGS) entry which is preliminary data.</text>
</comment>
<accession>A0A1F4S5U5</accession>
<evidence type="ECO:0000313" key="1">
    <source>
        <dbReference type="EMBL" id="OGC15780.1"/>
    </source>
</evidence>
<protein>
    <submittedName>
        <fullName evidence="1">Uncharacterized protein</fullName>
    </submittedName>
</protein>
<sequence>MEISGINSALNAKEIKGNKDMAQVSCGQSFVESFKELVLRTDRVVRGNETYAAGMSKNKAEDDWKKDPKIKEEEDCINDIFKRLAKIKEILKDKSS</sequence>
<dbReference type="AlphaFoldDB" id="A0A1F4S5U5"/>
<evidence type="ECO:0000313" key="2">
    <source>
        <dbReference type="Proteomes" id="UP000177905"/>
    </source>
</evidence>
<dbReference type="EMBL" id="MEUA01000017">
    <property type="protein sequence ID" value="OGC15780.1"/>
    <property type="molecule type" value="Genomic_DNA"/>
</dbReference>
<name>A0A1F4S5U5_UNCSA</name>
<reference evidence="1 2" key="1">
    <citation type="journal article" date="2016" name="Nat. Commun.">
        <title>Thousands of microbial genomes shed light on interconnected biogeochemical processes in an aquifer system.</title>
        <authorList>
            <person name="Anantharaman K."/>
            <person name="Brown C.T."/>
            <person name="Hug L.A."/>
            <person name="Sharon I."/>
            <person name="Castelle C.J."/>
            <person name="Probst A.J."/>
            <person name="Thomas B.C."/>
            <person name="Singh A."/>
            <person name="Wilkins M.J."/>
            <person name="Karaoz U."/>
            <person name="Brodie E.L."/>
            <person name="Williams K.H."/>
            <person name="Hubbard S.S."/>
            <person name="Banfield J.F."/>
        </authorList>
    </citation>
    <scope>NUCLEOTIDE SEQUENCE [LARGE SCALE GENOMIC DNA]</scope>
</reference>
<dbReference type="Proteomes" id="UP000177905">
    <property type="component" value="Unassembled WGS sequence"/>
</dbReference>
<gene>
    <name evidence="1" type="ORF">A2290_05520</name>
</gene>
<proteinExistence type="predicted"/>